<proteinExistence type="predicted"/>
<sequence length="167" mass="17925">MAARCTPPPAAFSRVAAAARAPHGTQALSVRALVPWRTPCQECCATVPAINGQWNERMQQYALVPPAPGHANRRGVDRQHALLLCLRALHARQCVNAGPRAVPRQRLHACPAPRALHMQHHLVQARCDAIARRAQHCLPATLALAHCAPLYALALLAPDGALHASTS</sequence>
<organism evidence="1 2">
    <name type="scientific">Mycena maculata</name>
    <dbReference type="NCBI Taxonomy" id="230809"/>
    <lineage>
        <taxon>Eukaryota</taxon>
        <taxon>Fungi</taxon>
        <taxon>Dikarya</taxon>
        <taxon>Basidiomycota</taxon>
        <taxon>Agaricomycotina</taxon>
        <taxon>Agaricomycetes</taxon>
        <taxon>Agaricomycetidae</taxon>
        <taxon>Agaricales</taxon>
        <taxon>Marasmiineae</taxon>
        <taxon>Mycenaceae</taxon>
        <taxon>Mycena</taxon>
    </lineage>
</organism>
<dbReference type="AlphaFoldDB" id="A0AAD7NQA9"/>
<dbReference type="EMBL" id="JARJLG010000021">
    <property type="protein sequence ID" value="KAJ7771287.1"/>
    <property type="molecule type" value="Genomic_DNA"/>
</dbReference>
<reference evidence="1" key="1">
    <citation type="submission" date="2023-03" db="EMBL/GenBank/DDBJ databases">
        <title>Massive genome expansion in bonnet fungi (Mycena s.s.) driven by repeated elements and novel gene families across ecological guilds.</title>
        <authorList>
            <consortium name="Lawrence Berkeley National Laboratory"/>
            <person name="Harder C.B."/>
            <person name="Miyauchi S."/>
            <person name="Viragh M."/>
            <person name="Kuo A."/>
            <person name="Thoen E."/>
            <person name="Andreopoulos B."/>
            <person name="Lu D."/>
            <person name="Skrede I."/>
            <person name="Drula E."/>
            <person name="Henrissat B."/>
            <person name="Morin E."/>
            <person name="Kohler A."/>
            <person name="Barry K."/>
            <person name="LaButti K."/>
            <person name="Morin E."/>
            <person name="Salamov A."/>
            <person name="Lipzen A."/>
            <person name="Mereny Z."/>
            <person name="Hegedus B."/>
            <person name="Baldrian P."/>
            <person name="Stursova M."/>
            <person name="Weitz H."/>
            <person name="Taylor A."/>
            <person name="Grigoriev I.V."/>
            <person name="Nagy L.G."/>
            <person name="Martin F."/>
            <person name="Kauserud H."/>
        </authorList>
    </citation>
    <scope>NUCLEOTIDE SEQUENCE</scope>
    <source>
        <strain evidence="1">CBHHK188m</strain>
    </source>
</reference>
<name>A0AAD7NQA9_9AGAR</name>
<keyword evidence="2" id="KW-1185">Reference proteome</keyword>
<gene>
    <name evidence="1" type="ORF">DFH07DRAFT_953456</name>
</gene>
<evidence type="ECO:0000313" key="2">
    <source>
        <dbReference type="Proteomes" id="UP001215280"/>
    </source>
</evidence>
<accession>A0AAD7NQA9</accession>
<evidence type="ECO:0000313" key="1">
    <source>
        <dbReference type="EMBL" id="KAJ7771287.1"/>
    </source>
</evidence>
<protein>
    <submittedName>
        <fullName evidence="1">Uncharacterized protein</fullName>
    </submittedName>
</protein>
<dbReference type="Proteomes" id="UP001215280">
    <property type="component" value="Unassembled WGS sequence"/>
</dbReference>
<comment type="caution">
    <text evidence="1">The sequence shown here is derived from an EMBL/GenBank/DDBJ whole genome shotgun (WGS) entry which is preliminary data.</text>
</comment>